<evidence type="ECO:0000313" key="2">
    <source>
        <dbReference type="Proteomes" id="UP000269352"/>
    </source>
</evidence>
<gene>
    <name evidence="1" type="ORF">NO1_1164</name>
</gene>
<comment type="caution">
    <text evidence="1">The sequence shown here is derived from an EMBL/GenBank/DDBJ whole genome shotgun (WGS) entry which is preliminary data.</text>
</comment>
<dbReference type="Proteomes" id="UP000269352">
    <property type="component" value="Unassembled WGS sequence"/>
</dbReference>
<proteinExistence type="predicted"/>
<accession>A0A388TBT8</accession>
<dbReference type="SUPFAM" id="SSF56925">
    <property type="entry name" value="OMPA-like"/>
    <property type="match status" value="1"/>
</dbReference>
<evidence type="ECO:0000313" key="1">
    <source>
        <dbReference type="EMBL" id="GBR73895.1"/>
    </source>
</evidence>
<dbReference type="InterPro" id="IPR011250">
    <property type="entry name" value="OMP/PagP_B-barrel"/>
</dbReference>
<keyword evidence="2" id="KW-1185">Reference proteome</keyword>
<reference evidence="1 2" key="1">
    <citation type="journal article" date="2019" name="ISME J.">
        <title>Genome analyses of uncultured TG2/ZB3 bacteria in 'Margulisbacteria' specifically attached to ectosymbiotic spirochetes of protists in the termite gut.</title>
        <authorList>
            <person name="Utami Y.D."/>
            <person name="Kuwahara H."/>
            <person name="Igai K."/>
            <person name="Murakami T."/>
            <person name="Sugaya K."/>
            <person name="Morikawa T."/>
            <person name="Nagura Y."/>
            <person name="Yuki M."/>
            <person name="Deevong P."/>
            <person name="Inoue T."/>
            <person name="Kihara K."/>
            <person name="Lo N."/>
            <person name="Yamada A."/>
            <person name="Ohkuma M."/>
            <person name="Hongoh Y."/>
        </authorList>
    </citation>
    <scope>NUCLEOTIDE SEQUENCE [LARGE SCALE GENOMIC DNA]</scope>
    <source>
        <strain evidence="1">NkOx7-01</strain>
    </source>
</reference>
<dbReference type="AlphaFoldDB" id="A0A388TBT8"/>
<name>A0A388TBT8_TERA1</name>
<protein>
    <recommendedName>
        <fullName evidence="3">Outer membrane protein beta-barrel domain-containing protein</fullName>
    </recommendedName>
</protein>
<dbReference type="EMBL" id="BGZN01000023">
    <property type="protein sequence ID" value="GBR73895.1"/>
    <property type="molecule type" value="Genomic_DNA"/>
</dbReference>
<sequence length="250" mass="29046">MSRPKIFFLTLILGLNALHAGPIYATLKGNYYPRNMFTTDLKASYKNDRLAHKEEYELDGGYGLAFEAGGNIFQNERWEVLTGINYMHNRQILNRRTKETLNGISAYDEDSVNPGFWFDDDVRFVQITSFYLKTRWLFDVPAEKDSLVFYVGGKGVWNILKLRDETKVGSFGSYDYYEESVLRNFENSFGYGFSCGWLLNNQWDIELAYDIFNSNMTVAAFSDFNFKGSNTMSSLYLSVGYRWPYDPFNQ</sequence>
<organism evidence="1 2">
    <name type="scientific">Termititenax aidoneus</name>
    <dbReference type="NCBI Taxonomy" id="2218524"/>
    <lineage>
        <taxon>Bacteria</taxon>
        <taxon>Bacillati</taxon>
        <taxon>Candidatus Margulisiibacteriota</taxon>
        <taxon>Candidatus Termititenacia</taxon>
        <taxon>Candidatus Termititenacales</taxon>
        <taxon>Candidatus Termititenacaceae</taxon>
        <taxon>Candidatus Termititenax</taxon>
    </lineage>
</organism>
<evidence type="ECO:0008006" key="3">
    <source>
        <dbReference type="Google" id="ProtNLM"/>
    </source>
</evidence>